<comment type="similarity">
    <text evidence="5">Belongs to the MIP/aquaporin (TC 1.A.8) family.</text>
</comment>
<dbReference type="Pfam" id="PF00230">
    <property type="entry name" value="MIP"/>
    <property type="match status" value="1"/>
</dbReference>
<feature type="transmembrane region" description="Helical" evidence="6">
    <location>
        <begin position="113"/>
        <end position="134"/>
    </location>
</feature>
<evidence type="ECO:0000256" key="1">
    <source>
        <dbReference type="ARBA" id="ARBA00004141"/>
    </source>
</evidence>
<dbReference type="PANTHER" id="PTHR19139">
    <property type="entry name" value="AQUAPORIN TRANSPORTER"/>
    <property type="match status" value="1"/>
</dbReference>
<dbReference type="InterPro" id="IPR023271">
    <property type="entry name" value="Aquaporin-like"/>
</dbReference>
<dbReference type="PANTHER" id="PTHR19139:SF270">
    <property type="entry name" value="ENTOMOGLYCEROPORIN 1-RELATED"/>
    <property type="match status" value="1"/>
</dbReference>
<feature type="transmembrane region" description="Helical" evidence="6">
    <location>
        <begin position="154"/>
        <end position="175"/>
    </location>
</feature>
<dbReference type="SUPFAM" id="SSF81338">
    <property type="entry name" value="Aquaporin-like"/>
    <property type="match status" value="1"/>
</dbReference>
<dbReference type="AlphaFoldDB" id="A0A7F5R323"/>
<dbReference type="RefSeq" id="XP_025829902.1">
    <property type="nucleotide sequence ID" value="XM_025974117.1"/>
</dbReference>
<keyword evidence="2 5" id="KW-0812">Transmembrane</keyword>
<feature type="transmembrane region" description="Helical" evidence="6">
    <location>
        <begin position="79"/>
        <end position="101"/>
    </location>
</feature>
<keyword evidence="4 6" id="KW-0472">Membrane</keyword>
<dbReference type="GO" id="GO:0015267">
    <property type="term" value="F:channel activity"/>
    <property type="evidence" value="ECO:0007669"/>
    <property type="project" value="InterPro"/>
</dbReference>
<feature type="transmembrane region" description="Helical" evidence="6">
    <location>
        <begin position="37"/>
        <end position="59"/>
    </location>
</feature>
<keyword evidence="3 6" id="KW-1133">Transmembrane helix</keyword>
<protein>
    <submittedName>
        <fullName evidence="8">Aquaporin-4 isoform X2</fullName>
    </submittedName>
</protein>
<dbReference type="GO" id="GO:0005886">
    <property type="term" value="C:plasma membrane"/>
    <property type="evidence" value="ECO:0007669"/>
    <property type="project" value="TreeGrafter"/>
</dbReference>
<accession>A0A7F5R323</accession>
<sequence length="195" mass="21494">MKTWNVVGIFGHISGSHINPQLTMASLILGKTEPLEVFFYLMGQFSGATTGYVVLWTVLPDETYRNGLCLNTVNGNITVCQGLIVEIISTATLTLACASIWDAKNARKIDSISLRLGLIIAVIAMVAGPFTGASMNSARSFAPALINNLWENHWVYWVGPTFGSIVAAVIYRFLFEHFDDMDREQTTESVVEDRL</sequence>
<evidence type="ECO:0000256" key="3">
    <source>
        <dbReference type="ARBA" id="ARBA00022989"/>
    </source>
</evidence>
<evidence type="ECO:0000313" key="7">
    <source>
        <dbReference type="Proteomes" id="UP000192223"/>
    </source>
</evidence>
<organism evidence="7 8">
    <name type="scientific">Agrilus planipennis</name>
    <name type="common">Emerald ash borer</name>
    <name type="synonym">Agrilus marcopoli</name>
    <dbReference type="NCBI Taxonomy" id="224129"/>
    <lineage>
        <taxon>Eukaryota</taxon>
        <taxon>Metazoa</taxon>
        <taxon>Ecdysozoa</taxon>
        <taxon>Arthropoda</taxon>
        <taxon>Hexapoda</taxon>
        <taxon>Insecta</taxon>
        <taxon>Pterygota</taxon>
        <taxon>Neoptera</taxon>
        <taxon>Endopterygota</taxon>
        <taxon>Coleoptera</taxon>
        <taxon>Polyphaga</taxon>
        <taxon>Elateriformia</taxon>
        <taxon>Buprestoidea</taxon>
        <taxon>Buprestidae</taxon>
        <taxon>Agrilinae</taxon>
        <taxon>Agrilus</taxon>
    </lineage>
</organism>
<dbReference type="Gene3D" id="1.20.1080.10">
    <property type="entry name" value="Glycerol uptake facilitator protein"/>
    <property type="match status" value="1"/>
</dbReference>
<keyword evidence="7" id="KW-1185">Reference proteome</keyword>
<reference evidence="8" key="1">
    <citation type="submission" date="2025-08" db="UniProtKB">
        <authorList>
            <consortium name="RefSeq"/>
        </authorList>
    </citation>
    <scope>IDENTIFICATION</scope>
    <source>
        <tissue evidence="8">Entire body</tissue>
    </source>
</reference>
<dbReference type="InterPro" id="IPR034294">
    <property type="entry name" value="Aquaporin_transptr"/>
</dbReference>
<name>A0A7F5R323_AGRPL</name>
<dbReference type="OrthoDB" id="3222at2759"/>
<evidence type="ECO:0000256" key="5">
    <source>
        <dbReference type="RuleBase" id="RU000477"/>
    </source>
</evidence>
<keyword evidence="5" id="KW-0813">Transport</keyword>
<comment type="subcellular location">
    <subcellularLocation>
        <location evidence="1">Membrane</location>
        <topology evidence="1">Multi-pass membrane protein</topology>
    </subcellularLocation>
</comment>
<evidence type="ECO:0000256" key="6">
    <source>
        <dbReference type="SAM" id="Phobius"/>
    </source>
</evidence>
<evidence type="ECO:0000256" key="2">
    <source>
        <dbReference type="ARBA" id="ARBA00022692"/>
    </source>
</evidence>
<evidence type="ECO:0000313" key="8">
    <source>
        <dbReference type="RefSeq" id="XP_025829902.1"/>
    </source>
</evidence>
<gene>
    <name evidence="8" type="primary">LOC108733687</name>
</gene>
<dbReference type="PRINTS" id="PR00783">
    <property type="entry name" value="MINTRINSICP"/>
</dbReference>
<proteinExistence type="inferred from homology"/>
<dbReference type="Proteomes" id="UP000192223">
    <property type="component" value="Unplaced"/>
</dbReference>
<evidence type="ECO:0000256" key="4">
    <source>
        <dbReference type="ARBA" id="ARBA00023136"/>
    </source>
</evidence>
<dbReference type="InterPro" id="IPR000425">
    <property type="entry name" value="MIP"/>
</dbReference>
<dbReference type="GeneID" id="108733687"/>